<proteinExistence type="predicted"/>
<comment type="caution">
    <text evidence="2">The sequence shown here is derived from an EMBL/GenBank/DDBJ whole genome shotgun (WGS) entry which is preliminary data.</text>
</comment>
<reference evidence="2 3" key="1">
    <citation type="submission" date="2024-01" db="EMBL/GenBank/DDBJ databases">
        <title>The genomes of 5 underutilized Papilionoideae crops provide insights into root nodulation and disease resistanc.</title>
        <authorList>
            <person name="Jiang F."/>
        </authorList>
    </citation>
    <scope>NUCLEOTIDE SEQUENCE [LARGE SCALE GENOMIC DNA]</scope>
    <source>
        <strain evidence="2">LVBAO_FW01</strain>
        <tissue evidence="2">Leaves</tissue>
    </source>
</reference>
<gene>
    <name evidence="2" type="ORF">VNO77_44311</name>
</gene>
<organism evidence="2 3">
    <name type="scientific">Canavalia gladiata</name>
    <name type="common">Sword bean</name>
    <name type="synonym">Dolichos gladiatus</name>
    <dbReference type="NCBI Taxonomy" id="3824"/>
    <lineage>
        <taxon>Eukaryota</taxon>
        <taxon>Viridiplantae</taxon>
        <taxon>Streptophyta</taxon>
        <taxon>Embryophyta</taxon>
        <taxon>Tracheophyta</taxon>
        <taxon>Spermatophyta</taxon>
        <taxon>Magnoliopsida</taxon>
        <taxon>eudicotyledons</taxon>
        <taxon>Gunneridae</taxon>
        <taxon>Pentapetalae</taxon>
        <taxon>rosids</taxon>
        <taxon>fabids</taxon>
        <taxon>Fabales</taxon>
        <taxon>Fabaceae</taxon>
        <taxon>Papilionoideae</taxon>
        <taxon>50 kb inversion clade</taxon>
        <taxon>NPAAA clade</taxon>
        <taxon>indigoferoid/millettioid clade</taxon>
        <taxon>Phaseoleae</taxon>
        <taxon>Canavalia</taxon>
    </lineage>
</organism>
<protein>
    <submittedName>
        <fullName evidence="2">Uncharacterized protein</fullName>
    </submittedName>
</protein>
<keyword evidence="3" id="KW-1185">Reference proteome</keyword>
<evidence type="ECO:0000313" key="3">
    <source>
        <dbReference type="Proteomes" id="UP001367508"/>
    </source>
</evidence>
<keyword evidence="1" id="KW-1133">Transmembrane helix</keyword>
<dbReference type="AlphaFoldDB" id="A0AAN9JVP6"/>
<sequence length="81" mass="9236">MCGLSWFLEFWDLPLNVAFIFLLLSACFIFLLPIININGLLVIVETFKMRIIAVIKGKGNVLEEDQENNFGEIISGSEEER</sequence>
<name>A0AAN9JVP6_CANGL</name>
<feature type="transmembrane region" description="Helical" evidence="1">
    <location>
        <begin position="20"/>
        <end position="44"/>
    </location>
</feature>
<dbReference type="Proteomes" id="UP001367508">
    <property type="component" value="Unassembled WGS sequence"/>
</dbReference>
<dbReference type="EMBL" id="JAYMYQ010000011">
    <property type="protein sequence ID" value="KAK7306375.1"/>
    <property type="molecule type" value="Genomic_DNA"/>
</dbReference>
<evidence type="ECO:0000256" key="1">
    <source>
        <dbReference type="SAM" id="Phobius"/>
    </source>
</evidence>
<evidence type="ECO:0000313" key="2">
    <source>
        <dbReference type="EMBL" id="KAK7306375.1"/>
    </source>
</evidence>
<keyword evidence="1" id="KW-0812">Transmembrane</keyword>
<keyword evidence="1" id="KW-0472">Membrane</keyword>
<accession>A0AAN9JVP6</accession>